<dbReference type="AlphaFoldDB" id="A0A834XB59"/>
<dbReference type="Proteomes" id="UP000634136">
    <property type="component" value="Unassembled WGS sequence"/>
</dbReference>
<evidence type="ECO:0000313" key="2">
    <source>
        <dbReference type="Proteomes" id="UP000634136"/>
    </source>
</evidence>
<name>A0A834XB59_9FABA</name>
<sequence length="44" mass="4666">MATRKRQGSEKAMEIRKSMSVLTIQSTTVGNDGAVKDAASVSKP</sequence>
<proteinExistence type="predicted"/>
<dbReference type="EMBL" id="JAAIUW010000002">
    <property type="protein sequence ID" value="KAF7841422.1"/>
    <property type="molecule type" value="Genomic_DNA"/>
</dbReference>
<evidence type="ECO:0000313" key="1">
    <source>
        <dbReference type="EMBL" id="KAF7841422.1"/>
    </source>
</evidence>
<organism evidence="1 2">
    <name type="scientific">Senna tora</name>
    <dbReference type="NCBI Taxonomy" id="362788"/>
    <lineage>
        <taxon>Eukaryota</taxon>
        <taxon>Viridiplantae</taxon>
        <taxon>Streptophyta</taxon>
        <taxon>Embryophyta</taxon>
        <taxon>Tracheophyta</taxon>
        <taxon>Spermatophyta</taxon>
        <taxon>Magnoliopsida</taxon>
        <taxon>eudicotyledons</taxon>
        <taxon>Gunneridae</taxon>
        <taxon>Pentapetalae</taxon>
        <taxon>rosids</taxon>
        <taxon>fabids</taxon>
        <taxon>Fabales</taxon>
        <taxon>Fabaceae</taxon>
        <taxon>Caesalpinioideae</taxon>
        <taxon>Cassia clade</taxon>
        <taxon>Senna</taxon>
    </lineage>
</organism>
<keyword evidence="2" id="KW-1185">Reference proteome</keyword>
<accession>A0A834XB59</accession>
<protein>
    <submittedName>
        <fullName evidence="1">Transcription factor bHLH66-like</fullName>
    </submittedName>
</protein>
<reference evidence="1" key="1">
    <citation type="submission" date="2020-09" db="EMBL/GenBank/DDBJ databases">
        <title>Genome-Enabled Discovery of Anthraquinone Biosynthesis in Senna tora.</title>
        <authorList>
            <person name="Kang S.-H."/>
            <person name="Pandey R.P."/>
            <person name="Lee C.-M."/>
            <person name="Sim J.-S."/>
            <person name="Jeong J.-T."/>
            <person name="Choi B.-S."/>
            <person name="Jung M."/>
            <person name="Ginzburg D."/>
            <person name="Zhao K."/>
            <person name="Won S.Y."/>
            <person name="Oh T.-J."/>
            <person name="Yu Y."/>
            <person name="Kim N.-H."/>
            <person name="Lee O.R."/>
            <person name="Lee T.-H."/>
            <person name="Bashyal P."/>
            <person name="Kim T.-S."/>
            <person name="Lee W.-H."/>
            <person name="Kawkins C."/>
            <person name="Kim C.-K."/>
            <person name="Kim J.S."/>
            <person name="Ahn B.O."/>
            <person name="Rhee S.Y."/>
            <person name="Sohng J.K."/>
        </authorList>
    </citation>
    <scope>NUCLEOTIDE SEQUENCE</scope>
    <source>
        <tissue evidence="1">Leaf</tissue>
    </source>
</reference>
<gene>
    <name evidence="1" type="ORF">G2W53_003720</name>
</gene>
<comment type="caution">
    <text evidence="1">The sequence shown here is derived from an EMBL/GenBank/DDBJ whole genome shotgun (WGS) entry which is preliminary data.</text>
</comment>